<evidence type="ECO:0000313" key="4">
    <source>
        <dbReference type="RefSeq" id="XP_033579025.1"/>
    </source>
</evidence>
<protein>
    <submittedName>
        <fullName evidence="2 4">Uncharacterized protein</fullName>
    </submittedName>
</protein>
<dbReference type="GeneID" id="54460372"/>
<evidence type="ECO:0000313" key="3">
    <source>
        <dbReference type="Proteomes" id="UP000504636"/>
    </source>
</evidence>
<dbReference type="RefSeq" id="XP_033579025.1">
    <property type="nucleotide sequence ID" value="XM_033719479.1"/>
</dbReference>
<organism evidence="2">
    <name type="scientific">Mytilinidion resinicola</name>
    <dbReference type="NCBI Taxonomy" id="574789"/>
    <lineage>
        <taxon>Eukaryota</taxon>
        <taxon>Fungi</taxon>
        <taxon>Dikarya</taxon>
        <taxon>Ascomycota</taxon>
        <taxon>Pezizomycotina</taxon>
        <taxon>Dothideomycetes</taxon>
        <taxon>Pleosporomycetidae</taxon>
        <taxon>Mytilinidiales</taxon>
        <taxon>Mytilinidiaceae</taxon>
        <taxon>Mytilinidion</taxon>
    </lineage>
</organism>
<dbReference type="Proteomes" id="UP000504636">
    <property type="component" value="Unplaced"/>
</dbReference>
<accession>A0A6A6YTG6</accession>
<reference evidence="4" key="3">
    <citation type="submission" date="2025-04" db="UniProtKB">
        <authorList>
            <consortium name="RefSeq"/>
        </authorList>
    </citation>
    <scope>IDENTIFICATION</scope>
    <source>
        <strain evidence="4">CBS 304.34</strain>
    </source>
</reference>
<evidence type="ECO:0000256" key="1">
    <source>
        <dbReference type="SAM" id="MobiDB-lite"/>
    </source>
</evidence>
<evidence type="ECO:0000313" key="2">
    <source>
        <dbReference type="EMBL" id="KAF2812061.1"/>
    </source>
</evidence>
<keyword evidence="3" id="KW-1185">Reference proteome</keyword>
<dbReference type="EMBL" id="MU003697">
    <property type="protein sequence ID" value="KAF2812061.1"/>
    <property type="molecule type" value="Genomic_DNA"/>
</dbReference>
<proteinExistence type="predicted"/>
<sequence length="60" mass="6399">MTTDAAHHDDHEDEQEDGDGNADDEREGEPGGDEVIGGATERHFGVLEVAIGSEFGSRKC</sequence>
<gene>
    <name evidence="2 4" type="ORF">BDZ99DRAFT_460846</name>
</gene>
<feature type="compositionally biased region" description="Basic and acidic residues" evidence="1">
    <location>
        <begin position="1"/>
        <end position="10"/>
    </location>
</feature>
<reference evidence="4" key="2">
    <citation type="submission" date="2020-04" db="EMBL/GenBank/DDBJ databases">
        <authorList>
            <consortium name="NCBI Genome Project"/>
        </authorList>
    </citation>
    <scope>NUCLEOTIDE SEQUENCE</scope>
    <source>
        <strain evidence="4">CBS 304.34</strain>
    </source>
</reference>
<reference evidence="2 4" key="1">
    <citation type="journal article" date="2020" name="Stud. Mycol.">
        <title>101 Dothideomycetes genomes: a test case for predicting lifestyles and emergence of pathogens.</title>
        <authorList>
            <person name="Haridas S."/>
            <person name="Albert R."/>
            <person name="Binder M."/>
            <person name="Bloem J."/>
            <person name="Labutti K."/>
            <person name="Salamov A."/>
            <person name="Andreopoulos B."/>
            <person name="Baker S."/>
            <person name="Barry K."/>
            <person name="Bills G."/>
            <person name="Bluhm B."/>
            <person name="Cannon C."/>
            <person name="Castanera R."/>
            <person name="Culley D."/>
            <person name="Daum C."/>
            <person name="Ezra D."/>
            <person name="Gonzalez J."/>
            <person name="Henrissat B."/>
            <person name="Kuo A."/>
            <person name="Liang C."/>
            <person name="Lipzen A."/>
            <person name="Lutzoni F."/>
            <person name="Magnuson J."/>
            <person name="Mondo S."/>
            <person name="Nolan M."/>
            <person name="Ohm R."/>
            <person name="Pangilinan J."/>
            <person name="Park H.-J."/>
            <person name="Ramirez L."/>
            <person name="Alfaro M."/>
            <person name="Sun H."/>
            <person name="Tritt A."/>
            <person name="Yoshinaga Y."/>
            <person name="Zwiers L.-H."/>
            <person name="Turgeon B."/>
            <person name="Goodwin S."/>
            <person name="Spatafora J."/>
            <person name="Crous P."/>
            <person name="Grigoriev I."/>
        </authorList>
    </citation>
    <scope>NUCLEOTIDE SEQUENCE</scope>
    <source>
        <strain evidence="2 4">CBS 304.34</strain>
    </source>
</reference>
<feature type="compositionally biased region" description="Acidic residues" evidence="1">
    <location>
        <begin position="11"/>
        <end position="32"/>
    </location>
</feature>
<name>A0A6A6YTG6_9PEZI</name>
<feature type="region of interest" description="Disordered" evidence="1">
    <location>
        <begin position="1"/>
        <end position="41"/>
    </location>
</feature>
<dbReference type="AlphaFoldDB" id="A0A6A6YTG6"/>